<dbReference type="PANTHER" id="PTHR34039:SF1">
    <property type="entry name" value="UPF0102 PROTEIN YRAN"/>
    <property type="match status" value="1"/>
</dbReference>
<protein>
    <recommendedName>
        <fullName evidence="2">UPF0102 protein H8712_00935</fullName>
    </recommendedName>
</protein>
<accession>A0ABR7P7A9</accession>
<dbReference type="InterPro" id="IPR003509">
    <property type="entry name" value="UPF0102_YraN-like"/>
</dbReference>
<dbReference type="HAMAP" id="MF_00048">
    <property type="entry name" value="UPF0102"/>
    <property type="match status" value="1"/>
</dbReference>
<dbReference type="Pfam" id="PF02021">
    <property type="entry name" value="UPF0102"/>
    <property type="match status" value="1"/>
</dbReference>
<dbReference type="PANTHER" id="PTHR34039">
    <property type="entry name" value="UPF0102 PROTEIN YRAN"/>
    <property type="match status" value="1"/>
</dbReference>
<comment type="similarity">
    <text evidence="1 2">Belongs to the UPF0102 family.</text>
</comment>
<dbReference type="InterPro" id="IPR011335">
    <property type="entry name" value="Restrct_endonuc-II-like"/>
</dbReference>
<keyword evidence="4" id="KW-1185">Reference proteome</keyword>
<organism evidence="3 4">
    <name type="scientific">Blautia stercoris</name>
    <dbReference type="NCBI Taxonomy" id="871664"/>
    <lineage>
        <taxon>Bacteria</taxon>
        <taxon>Bacillati</taxon>
        <taxon>Bacillota</taxon>
        <taxon>Clostridia</taxon>
        <taxon>Lachnospirales</taxon>
        <taxon>Lachnospiraceae</taxon>
        <taxon>Blautia</taxon>
    </lineage>
</organism>
<evidence type="ECO:0000313" key="3">
    <source>
        <dbReference type="EMBL" id="MBC8627204.1"/>
    </source>
</evidence>
<comment type="caution">
    <text evidence="3">The sequence shown here is derived from an EMBL/GenBank/DDBJ whole genome shotgun (WGS) entry which is preliminary data.</text>
</comment>
<dbReference type="EMBL" id="JACRTP010000001">
    <property type="protein sequence ID" value="MBC8627204.1"/>
    <property type="molecule type" value="Genomic_DNA"/>
</dbReference>
<name>A0ABR7P7A9_9FIRM</name>
<evidence type="ECO:0000256" key="1">
    <source>
        <dbReference type="ARBA" id="ARBA00006738"/>
    </source>
</evidence>
<gene>
    <name evidence="3" type="ORF">H8712_00935</name>
</gene>
<dbReference type="NCBIfam" id="NF009150">
    <property type="entry name" value="PRK12497.1-3"/>
    <property type="match status" value="1"/>
</dbReference>
<dbReference type="CDD" id="cd20736">
    <property type="entry name" value="PoNe_Nuclease"/>
    <property type="match status" value="1"/>
</dbReference>
<dbReference type="Proteomes" id="UP000661649">
    <property type="component" value="Unassembled WGS sequence"/>
</dbReference>
<evidence type="ECO:0000256" key="2">
    <source>
        <dbReference type="HAMAP-Rule" id="MF_00048"/>
    </source>
</evidence>
<dbReference type="InterPro" id="IPR011856">
    <property type="entry name" value="tRNA_endonuc-like_dom_sf"/>
</dbReference>
<dbReference type="NCBIfam" id="TIGR00252">
    <property type="entry name" value="YraN family protein"/>
    <property type="match status" value="1"/>
</dbReference>
<dbReference type="Gene3D" id="3.40.1350.10">
    <property type="match status" value="1"/>
</dbReference>
<dbReference type="SUPFAM" id="SSF52980">
    <property type="entry name" value="Restriction endonuclease-like"/>
    <property type="match status" value="1"/>
</dbReference>
<proteinExistence type="inferred from homology"/>
<dbReference type="RefSeq" id="WP_117456321.1">
    <property type="nucleotide sequence ID" value="NZ_DAWEED010000083.1"/>
</dbReference>
<reference evidence="3 4" key="1">
    <citation type="submission" date="2020-08" db="EMBL/GenBank/DDBJ databases">
        <title>Genome public.</title>
        <authorList>
            <person name="Liu C."/>
            <person name="Sun Q."/>
        </authorList>
    </citation>
    <scope>NUCLEOTIDE SEQUENCE [LARGE SCALE GENOMIC DNA]</scope>
    <source>
        <strain evidence="3 4">3_YM_SP_D4_24.mj</strain>
    </source>
</reference>
<evidence type="ECO:0000313" key="4">
    <source>
        <dbReference type="Proteomes" id="UP000661649"/>
    </source>
</evidence>
<sequence length="121" mass="14340">MQREEKNTRRIGAYYEEQAAQYLQSKGYTIIKRNYKTPYGEIDLIAKKPDLLVFCEVKFRSSDRYGTGLEAVTVKKQQRIIKSARYFCNWYCGSKEFAYRFDVIAIEPQEKICHIENAFEL</sequence>